<organism evidence="1 2">
    <name type="scientific">Musa balbisiana</name>
    <name type="common">Banana</name>
    <dbReference type="NCBI Taxonomy" id="52838"/>
    <lineage>
        <taxon>Eukaryota</taxon>
        <taxon>Viridiplantae</taxon>
        <taxon>Streptophyta</taxon>
        <taxon>Embryophyta</taxon>
        <taxon>Tracheophyta</taxon>
        <taxon>Spermatophyta</taxon>
        <taxon>Magnoliopsida</taxon>
        <taxon>Liliopsida</taxon>
        <taxon>Zingiberales</taxon>
        <taxon>Musaceae</taxon>
        <taxon>Musa</taxon>
    </lineage>
</organism>
<accession>A0A4S8K307</accession>
<dbReference type="Proteomes" id="UP000317650">
    <property type="component" value="Chromosome 8"/>
</dbReference>
<evidence type="ECO:0000313" key="1">
    <source>
        <dbReference type="EMBL" id="THU69133.1"/>
    </source>
</evidence>
<gene>
    <name evidence="1" type="ORF">C4D60_Mb08t11210</name>
</gene>
<comment type="caution">
    <text evidence="1">The sequence shown here is derived from an EMBL/GenBank/DDBJ whole genome shotgun (WGS) entry which is preliminary data.</text>
</comment>
<name>A0A4S8K307_MUSBA</name>
<reference evidence="1 2" key="1">
    <citation type="journal article" date="2019" name="Nat. Plants">
        <title>Genome sequencing of Musa balbisiana reveals subgenome evolution and function divergence in polyploid bananas.</title>
        <authorList>
            <person name="Yao X."/>
        </authorList>
    </citation>
    <scope>NUCLEOTIDE SEQUENCE [LARGE SCALE GENOMIC DNA]</scope>
    <source>
        <strain evidence="2">cv. DH-PKW</strain>
        <tissue evidence="1">Leaves</tissue>
    </source>
</reference>
<protein>
    <submittedName>
        <fullName evidence="1">Uncharacterized protein</fullName>
    </submittedName>
</protein>
<proteinExistence type="predicted"/>
<sequence length="73" mass="8414">MVRGILHSDETIKSETAGTKRRSFLELLEPLDSQTCSSPVISYLLLVEVSFKDVDSFNGQFRSHKEWRSLRLQ</sequence>
<keyword evidence="2" id="KW-1185">Reference proteome</keyword>
<dbReference type="AlphaFoldDB" id="A0A4S8K307"/>
<evidence type="ECO:0000313" key="2">
    <source>
        <dbReference type="Proteomes" id="UP000317650"/>
    </source>
</evidence>
<dbReference type="EMBL" id="PYDT01000002">
    <property type="protein sequence ID" value="THU69133.1"/>
    <property type="molecule type" value="Genomic_DNA"/>
</dbReference>